<protein>
    <recommendedName>
        <fullName evidence="2">FAD assembly factor SdhE</fullName>
    </recommendedName>
</protein>
<evidence type="ECO:0000313" key="4">
    <source>
        <dbReference type="EMBL" id="QMW21699.1"/>
    </source>
</evidence>
<reference evidence="4 5" key="1">
    <citation type="submission" date="2020-07" db="EMBL/GenBank/DDBJ databases">
        <title>Complete genome sequence for Sandaracinobacter sp. M6.</title>
        <authorList>
            <person name="Tang Y."/>
            <person name="Liu Q."/>
            <person name="Guo Z."/>
            <person name="Lei P."/>
            <person name="Huang B."/>
        </authorList>
    </citation>
    <scope>NUCLEOTIDE SEQUENCE [LARGE SCALE GENOMIC DNA]</scope>
    <source>
        <strain evidence="4 5">M6</strain>
    </source>
</reference>
<dbReference type="SUPFAM" id="SSF109910">
    <property type="entry name" value="YgfY-like"/>
    <property type="match status" value="1"/>
</dbReference>
<evidence type="ECO:0000256" key="2">
    <source>
        <dbReference type="ARBA" id="ARBA00019418"/>
    </source>
</evidence>
<gene>
    <name evidence="4" type="ORF">H3309_09745</name>
</gene>
<comment type="similarity">
    <text evidence="1">Belongs to the SdhE FAD assembly factor family.</text>
</comment>
<dbReference type="Gene3D" id="1.10.150.250">
    <property type="entry name" value="Flavinator of succinate dehydrogenase"/>
    <property type="match status" value="1"/>
</dbReference>
<evidence type="ECO:0000256" key="3">
    <source>
        <dbReference type="ARBA" id="ARBA00023186"/>
    </source>
</evidence>
<dbReference type="EMBL" id="CP059851">
    <property type="protein sequence ID" value="QMW21699.1"/>
    <property type="molecule type" value="Genomic_DNA"/>
</dbReference>
<dbReference type="Proteomes" id="UP000515292">
    <property type="component" value="Chromosome"/>
</dbReference>
<dbReference type="InterPro" id="IPR005631">
    <property type="entry name" value="SDH"/>
</dbReference>
<dbReference type="PANTHER" id="PTHR12469">
    <property type="entry name" value="PROTEIN EMI5 HOMOLOG, MITOCHONDRIAL"/>
    <property type="match status" value="1"/>
</dbReference>
<dbReference type="GO" id="GO:0006099">
    <property type="term" value="P:tricarboxylic acid cycle"/>
    <property type="evidence" value="ECO:0007669"/>
    <property type="project" value="TreeGrafter"/>
</dbReference>
<name>A0A7G5IEA7_9SPHN</name>
<keyword evidence="5" id="KW-1185">Reference proteome</keyword>
<sequence>MSADLALKRTLWRAHHRGTKEADMLVGGFADRYLPTMTAEERAWFDALLEEQDVDIMAWAFAKAPAPPAFHGPMLDRLMALDYIRLVPR</sequence>
<dbReference type="AlphaFoldDB" id="A0A7G5IEA7"/>
<dbReference type="RefSeq" id="WP_182294545.1">
    <property type="nucleotide sequence ID" value="NZ_CP059851.1"/>
</dbReference>
<organism evidence="4 5">
    <name type="scientific">Sandaracinobacteroides saxicola</name>
    <dbReference type="NCBI Taxonomy" id="2759707"/>
    <lineage>
        <taxon>Bacteria</taxon>
        <taxon>Pseudomonadati</taxon>
        <taxon>Pseudomonadota</taxon>
        <taxon>Alphaproteobacteria</taxon>
        <taxon>Sphingomonadales</taxon>
        <taxon>Sphingosinicellaceae</taxon>
        <taxon>Sandaracinobacteroides</taxon>
    </lineage>
</organism>
<dbReference type="Pfam" id="PF03937">
    <property type="entry name" value="Sdh5"/>
    <property type="match status" value="1"/>
</dbReference>
<accession>A0A7G5IEA7</accession>
<keyword evidence="3" id="KW-0143">Chaperone</keyword>
<dbReference type="InterPro" id="IPR036714">
    <property type="entry name" value="SDH_sf"/>
</dbReference>
<evidence type="ECO:0000313" key="5">
    <source>
        <dbReference type="Proteomes" id="UP000515292"/>
    </source>
</evidence>
<dbReference type="PANTHER" id="PTHR12469:SF2">
    <property type="entry name" value="SUCCINATE DEHYDROGENASE ASSEMBLY FACTOR 2, MITOCHONDRIAL"/>
    <property type="match status" value="1"/>
</dbReference>
<evidence type="ECO:0000256" key="1">
    <source>
        <dbReference type="ARBA" id="ARBA00008571"/>
    </source>
</evidence>
<dbReference type="KEGG" id="sand:H3309_09745"/>
<proteinExistence type="inferred from homology"/>